<organism evidence="5 6">
    <name type="scientific">Treponema bryantii</name>
    <dbReference type="NCBI Taxonomy" id="163"/>
    <lineage>
        <taxon>Bacteria</taxon>
        <taxon>Pseudomonadati</taxon>
        <taxon>Spirochaetota</taxon>
        <taxon>Spirochaetia</taxon>
        <taxon>Spirochaetales</taxon>
        <taxon>Treponemataceae</taxon>
        <taxon>Treponema</taxon>
    </lineage>
</organism>
<dbReference type="Proteomes" id="UP000182737">
    <property type="component" value="Unassembled WGS sequence"/>
</dbReference>
<evidence type="ECO:0000313" key="6">
    <source>
        <dbReference type="Proteomes" id="UP000182737"/>
    </source>
</evidence>
<dbReference type="GO" id="GO:0051604">
    <property type="term" value="P:protein maturation"/>
    <property type="evidence" value="ECO:0007669"/>
    <property type="project" value="InterPro"/>
</dbReference>
<dbReference type="PIRSF" id="PIRSF004761">
    <property type="entry name" value="Hydrgn_mat_HypA"/>
    <property type="match status" value="1"/>
</dbReference>
<keyword evidence="1 4" id="KW-0533">Nickel</keyword>
<dbReference type="HAMAP" id="MF_00213">
    <property type="entry name" value="HypA_HybF"/>
    <property type="match status" value="1"/>
</dbReference>
<protein>
    <recommendedName>
        <fullName evidence="4">Hydrogenase maturation factor HypA</fullName>
    </recommendedName>
</protein>
<feature type="binding site" evidence="4">
    <location>
        <position position="74"/>
    </location>
    <ligand>
        <name>Zn(2+)</name>
        <dbReference type="ChEBI" id="CHEBI:29105"/>
    </ligand>
</feature>
<dbReference type="Gene3D" id="3.30.2320.80">
    <property type="match status" value="1"/>
</dbReference>
<keyword evidence="3 4" id="KW-0862">Zinc</keyword>
<gene>
    <name evidence="4" type="primary">hypA</name>
    <name evidence="5" type="ORF">SAMN04487775_103215</name>
</gene>
<evidence type="ECO:0000256" key="2">
    <source>
        <dbReference type="ARBA" id="ARBA00022723"/>
    </source>
</evidence>
<name>A0A1I3JSF9_9SPIR</name>
<evidence type="ECO:0000256" key="3">
    <source>
        <dbReference type="ARBA" id="ARBA00022833"/>
    </source>
</evidence>
<dbReference type="PANTHER" id="PTHR34535:SF3">
    <property type="entry name" value="HYDROGENASE MATURATION FACTOR HYPA"/>
    <property type="match status" value="1"/>
</dbReference>
<feature type="binding site" evidence="4">
    <location>
        <position position="77"/>
    </location>
    <ligand>
        <name>Zn(2+)</name>
        <dbReference type="ChEBI" id="CHEBI:29105"/>
    </ligand>
</feature>
<dbReference type="GO" id="GO:0008270">
    <property type="term" value="F:zinc ion binding"/>
    <property type="evidence" value="ECO:0007669"/>
    <property type="project" value="UniProtKB-UniRule"/>
</dbReference>
<dbReference type="AlphaFoldDB" id="A0A1I3JSF9"/>
<feature type="binding site" evidence="4">
    <location>
        <position position="90"/>
    </location>
    <ligand>
        <name>Zn(2+)</name>
        <dbReference type="ChEBI" id="CHEBI:29105"/>
    </ligand>
</feature>
<feature type="binding site" evidence="4">
    <location>
        <position position="2"/>
    </location>
    <ligand>
        <name>Ni(2+)</name>
        <dbReference type="ChEBI" id="CHEBI:49786"/>
    </ligand>
</feature>
<dbReference type="RefSeq" id="WP_074931056.1">
    <property type="nucleotide sequence ID" value="NZ_FORI01000003.1"/>
</dbReference>
<evidence type="ECO:0000256" key="1">
    <source>
        <dbReference type="ARBA" id="ARBA00022596"/>
    </source>
</evidence>
<sequence>MHELGIVFHVIKRLENLAEEQKLSQIQSVTLELGEVSGVVPEFLEDGWKWAVKKSPVMENAALKIETLPAVSICNACGKTYGTVENGKTCPHCKSEDTVLQTGNEMSIKEIEAC</sequence>
<dbReference type="Pfam" id="PF01155">
    <property type="entry name" value="HypA"/>
    <property type="match status" value="1"/>
</dbReference>
<comment type="similarity">
    <text evidence="4">Belongs to the HypA/HybF family.</text>
</comment>
<evidence type="ECO:0000313" key="5">
    <source>
        <dbReference type="EMBL" id="SFI63191.1"/>
    </source>
</evidence>
<dbReference type="InterPro" id="IPR000688">
    <property type="entry name" value="HypA/HybF"/>
</dbReference>
<dbReference type="EMBL" id="FORI01000003">
    <property type="protein sequence ID" value="SFI63191.1"/>
    <property type="molecule type" value="Genomic_DNA"/>
</dbReference>
<feature type="binding site" evidence="4">
    <location>
        <position position="93"/>
    </location>
    <ligand>
        <name>Zn(2+)</name>
        <dbReference type="ChEBI" id="CHEBI:29105"/>
    </ligand>
</feature>
<keyword evidence="6" id="KW-1185">Reference proteome</keyword>
<keyword evidence="2 4" id="KW-0479">Metal-binding</keyword>
<dbReference type="OrthoDB" id="9800361at2"/>
<reference evidence="6" key="1">
    <citation type="submission" date="2016-10" db="EMBL/GenBank/DDBJ databases">
        <authorList>
            <person name="Varghese N."/>
            <person name="Submissions S."/>
        </authorList>
    </citation>
    <scope>NUCLEOTIDE SEQUENCE [LARGE SCALE GENOMIC DNA]</scope>
    <source>
        <strain evidence="6">XBD1002</strain>
    </source>
</reference>
<proteinExistence type="inferred from homology"/>
<dbReference type="PANTHER" id="PTHR34535">
    <property type="entry name" value="HYDROGENASE MATURATION FACTOR HYPA"/>
    <property type="match status" value="1"/>
</dbReference>
<accession>A0A1I3JSF9</accession>
<evidence type="ECO:0000256" key="4">
    <source>
        <dbReference type="HAMAP-Rule" id="MF_00213"/>
    </source>
</evidence>
<dbReference type="GO" id="GO:0016151">
    <property type="term" value="F:nickel cation binding"/>
    <property type="evidence" value="ECO:0007669"/>
    <property type="project" value="UniProtKB-UniRule"/>
</dbReference>
<comment type="function">
    <text evidence="4">Involved in the maturation of [NiFe] hydrogenases. Required for nickel insertion into the metal center of the hydrogenase.</text>
</comment>